<name>A0A6B2QZ13_9BURK</name>
<dbReference type="AlphaFoldDB" id="A0A6B2QZ13"/>
<comment type="similarity">
    <text evidence="1">Belongs to the universal stress protein A family.</text>
</comment>
<dbReference type="InterPro" id="IPR014729">
    <property type="entry name" value="Rossmann-like_a/b/a_fold"/>
</dbReference>
<comment type="caution">
    <text evidence="3">The sequence shown here is derived from an EMBL/GenBank/DDBJ whole genome shotgun (WGS) entry which is preliminary data.</text>
</comment>
<evidence type="ECO:0000313" key="3">
    <source>
        <dbReference type="EMBL" id="NDY82389.1"/>
    </source>
</evidence>
<dbReference type="PRINTS" id="PR01438">
    <property type="entry name" value="UNVRSLSTRESS"/>
</dbReference>
<proteinExistence type="inferred from homology"/>
<dbReference type="CDD" id="cd00293">
    <property type="entry name" value="USP-like"/>
    <property type="match status" value="1"/>
</dbReference>
<feature type="domain" description="UspA" evidence="2">
    <location>
        <begin position="2"/>
        <end position="142"/>
    </location>
</feature>
<protein>
    <submittedName>
        <fullName evidence="3">Universal stress protein</fullName>
    </submittedName>
</protein>
<dbReference type="InterPro" id="IPR006015">
    <property type="entry name" value="Universal_stress_UspA"/>
</dbReference>
<dbReference type="InterPro" id="IPR006016">
    <property type="entry name" value="UspA"/>
</dbReference>
<accession>A0A6B2QZ13</accession>
<dbReference type="RefSeq" id="WP_163651768.1">
    <property type="nucleotide sequence ID" value="NZ_JAAGRN010000002.1"/>
</dbReference>
<evidence type="ECO:0000256" key="1">
    <source>
        <dbReference type="ARBA" id="ARBA00008791"/>
    </source>
</evidence>
<evidence type="ECO:0000259" key="2">
    <source>
        <dbReference type="Pfam" id="PF00582"/>
    </source>
</evidence>
<reference evidence="3" key="1">
    <citation type="submission" date="2020-02" db="EMBL/GenBank/DDBJ databases">
        <authorList>
            <person name="Chen W.-M."/>
        </authorList>
    </citation>
    <scope>NUCLEOTIDE SEQUENCE</scope>
    <source>
        <strain evidence="3">NBD-18</strain>
    </source>
</reference>
<dbReference type="PANTHER" id="PTHR46268">
    <property type="entry name" value="STRESS RESPONSE PROTEIN NHAX"/>
    <property type="match status" value="1"/>
</dbReference>
<sequence>MKVLVATDGSKNSMRALKYAVALVSQLNSKTSSLTVISVHDDAGLRHAKAFVGKDAVADYLRELSDKELKPAVKFLKDSGIKHDMVIRTGHVAEEIVKEASGSKYDMIVLGSKGRTSLADLLVGSVAQRVLSTAKQPVLLVK</sequence>
<dbReference type="PANTHER" id="PTHR46268:SF6">
    <property type="entry name" value="UNIVERSAL STRESS PROTEIN UP12"/>
    <property type="match status" value="1"/>
</dbReference>
<organism evidence="3">
    <name type="scientific">Sheuella amnicola</name>
    <dbReference type="NCBI Taxonomy" id="2707330"/>
    <lineage>
        <taxon>Bacteria</taxon>
        <taxon>Pseudomonadati</taxon>
        <taxon>Pseudomonadota</taxon>
        <taxon>Betaproteobacteria</taxon>
        <taxon>Burkholderiales</taxon>
        <taxon>Alcaligenaceae</taxon>
        <taxon>Sheuella</taxon>
    </lineage>
</organism>
<dbReference type="SUPFAM" id="SSF52402">
    <property type="entry name" value="Adenine nucleotide alpha hydrolases-like"/>
    <property type="match status" value="1"/>
</dbReference>
<dbReference type="Gene3D" id="3.40.50.620">
    <property type="entry name" value="HUPs"/>
    <property type="match status" value="1"/>
</dbReference>
<dbReference type="EMBL" id="JAAGRN010000002">
    <property type="protein sequence ID" value="NDY82389.1"/>
    <property type="molecule type" value="Genomic_DNA"/>
</dbReference>
<dbReference type="Pfam" id="PF00582">
    <property type="entry name" value="Usp"/>
    <property type="match status" value="1"/>
</dbReference>
<gene>
    <name evidence="3" type="ORF">G3I67_03995</name>
</gene>